<keyword evidence="4" id="KW-1185">Reference proteome</keyword>
<evidence type="ECO:0000259" key="2">
    <source>
        <dbReference type="Pfam" id="PF06276"/>
    </source>
</evidence>
<protein>
    <submittedName>
        <fullName evidence="3">IucC family-domain-containing protein</fullName>
    </submittedName>
</protein>
<feature type="domain" description="Aerobactin siderophore biosynthesis IucA/IucC-like C-terminal" evidence="2">
    <location>
        <begin position="424"/>
        <end position="548"/>
    </location>
</feature>
<dbReference type="Pfam" id="PF04183">
    <property type="entry name" value="IucA_IucC"/>
    <property type="match status" value="1"/>
</dbReference>
<name>A0A397W0M0_9GLOM</name>
<dbReference type="InterPro" id="IPR037455">
    <property type="entry name" value="LucA/IucC-like"/>
</dbReference>
<dbReference type="GO" id="GO:0016881">
    <property type="term" value="F:acid-amino acid ligase activity"/>
    <property type="evidence" value="ECO:0007669"/>
    <property type="project" value="UniProtKB-ARBA"/>
</dbReference>
<dbReference type="InterPro" id="IPR022770">
    <property type="entry name" value="IucA/IucC-like_C"/>
</dbReference>
<dbReference type="GO" id="GO:0019290">
    <property type="term" value="P:siderophore biosynthetic process"/>
    <property type="evidence" value="ECO:0007669"/>
    <property type="project" value="InterPro"/>
</dbReference>
<evidence type="ECO:0000313" key="3">
    <source>
        <dbReference type="EMBL" id="RIB28300.1"/>
    </source>
</evidence>
<dbReference type="Pfam" id="PF06276">
    <property type="entry name" value="FhuF"/>
    <property type="match status" value="1"/>
</dbReference>
<feature type="domain" description="Aerobactin siderophore biosynthesis IucA/IucC N-terminal" evidence="1">
    <location>
        <begin position="188"/>
        <end position="399"/>
    </location>
</feature>
<accession>A0A397W0M0</accession>
<sequence>MVLSPIQRANFATISRLLSCAINERLVKAFYQSFQHDPLELTNSFAKSSLNHGVIFVLPENDKIDNKNIIIISMLHEPILSKDQENDSMPKKVDFVDPWDMIAPVYQIRYDPFQFVSLDELKSIMARPMNEREEISPSEFMSLLGVWMNLDDDKLIVKLCAELDSSVKFQEYTYKNPQPTPSLLSSSIEWEQSLIEGHALHPMHKSRFALPPISEILPGTYDFRKPTIRFVEVPRDKTYLRGHWEENLNRLLDVMKQRPTCSQNSVLFPVHELQLPNIKEKLPYVKILPIEYSIEAYSQASLRTLVVPDIPGFAFKLSLGIMVSSALRTITPWTTHTGPEFIPIFEKLYINKEILKISNAVASATVNEQNYDIAKHLSCIIREDFNAPSENVIICAALTERDENGISVVEKVWRLDTEEKRIKFLRRYSWLLFNAFLPPVLHNGFSFEAHSQNVLARFDSASGQLIGFVIRDFGGIKYHQETLLASTGLRANLLKDNCSEAKDLVEVYTKLYHTLILCHIYRLIRALNLHYSGVGWIIVREHLSEIIPRDNLLWKLWLEDKVTKLKCFIRMKCEKLYRAYIYRQIPNLILYNYENEN</sequence>
<dbReference type="EMBL" id="QKWP01000070">
    <property type="protein sequence ID" value="RIB28300.1"/>
    <property type="molecule type" value="Genomic_DNA"/>
</dbReference>
<dbReference type="AlphaFoldDB" id="A0A397W0M0"/>
<gene>
    <name evidence="3" type="ORF">C2G38_1951955</name>
</gene>
<evidence type="ECO:0000313" key="4">
    <source>
        <dbReference type="Proteomes" id="UP000266673"/>
    </source>
</evidence>
<reference evidence="3 4" key="1">
    <citation type="submission" date="2018-06" db="EMBL/GenBank/DDBJ databases">
        <title>Comparative genomics reveals the genomic features of Rhizophagus irregularis, R. cerebriforme, R. diaphanum and Gigaspora rosea, and their symbiotic lifestyle signature.</title>
        <authorList>
            <person name="Morin E."/>
            <person name="San Clemente H."/>
            <person name="Chen E.C.H."/>
            <person name="De La Providencia I."/>
            <person name="Hainaut M."/>
            <person name="Kuo A."/>
            <person name="Kohler A."/>
            <person name="Murat C."/>
            <person name="Tang N."/>
            <person name="Roy S."/>
            <person name="Loubradou J."/>
            <person name="Henrissat B."/>
            <person name="Grigoriev I.V."/>
            <person name="Corradi N."/>
            <person name="Roux C."/>
            <person name="Martin F.M."/>
        </authorList>
    </citation>
    <scope>NUCLEOTIDE SEQUENCE [LARGE SCALE GENOMIC DNA]</scope>
    <source>
        <strain evidence="3 4">DAOM 194757</strain>
    </source>
</reference>
<comment type="caution">
    <text evidence="3">The sequence shown here is derived from an EMBL/GenBank/DDBJ whole genome shotgun (WGS) entry which is preliminary data.</text>
</comment>
<dbReference type="Gene3D" id="1.10.510.40">
    <property type="match status" value="1"/>
</dbReference>
<dbReference type="Proteomes" id="UP000266673">
    <property type="component" value="Unassembled WGS sequence"/>
</dbReference>
<dbReference type="PANTHER" id="PTHR34384">
    <property type="entry name" value="L-2,3-DIAMINOPROPANOATE--CITRATE LIGASE"/>
    <property type="match status" value="1"/>
</dbReference>
<evidence type="ECO:0000259" key="1">
    <source>
        <dbReference type="Pfam" id="PF04183"/>
    </source>
</evidence>
<proteinExistence type="predicted"/>
<dbReference type="STRING" id="44941.A0A397W0M0"/>
<dbReference type="OrthoDB" id="2117718at2759"/>
<dbReference type="InterPro" id="IPR007310">
    <property type="entry name" value="Aerobactin_biosyn_IucA/IucC_N"/>
</dbReference>
<dbReference type="PANTHER" id="PTHR34384:SF5">
    <property type="entry name" value="L-2,3-DIAMINOPROPANOATE--CITRATE LIGASE"/>
    <property type="match status" value="1"/>
</dbReference>
<organism evidence="3 4">
    <name type="scientific">Gigaspora rosea</name>
    <dbReference type="NCBI Taxonomy" id="44941"/>
    <lineage>
        <taxon>Eukaryota</taxon>
        <taxon>Fungi</taxon>
        <taxon>Fungi incertae sedis</taxon>
        <taxon>Mucoromycota</taxon>
        <taxon>Glomeromycotina</taxon>
        <taxon>Glomeromycetes</taxon>
        <taxon>Diversisporales</taxon>
        <taxon>Gigasporaceae</taxon>
        <taxon>Gigaspora</taxon>
    </lineage>
</organism>